<dbReference type="InterPro" id="IPR036907">
    <property type="entry name" value="5'-Nucleotdase_C_sf"/>
</dbReference>
<protein>
    <submittedName>
        <fullName evidence="5">Uncharacterized protein</fullName>
    </submittedName>
</protein>
<dbReference type="GO" id="GO:0016787">
    <property type="term" value="F:hydrolase activity"/>
    <property type="evidence" value="ECO:0007669"/>
    <property type="project" value="InterPro"/>
</dbReference>
<evidence type="ECO:0000313" key="5">
    <source>
        <dbReference type="EMBL" id="KXI28415.1"/>
    </source>
</evidence>
<name>A0A135ZZJ9_9ALTE</name>
<dbReference type="AlphaFoldDB" id="A0A135ZZJ9"/>
<dbReference type="PROSITE" id="PS51257">
    <property type="entry name" value="PROKAR_LIPOPROTEIN"/>
    <property type="match status" value="1"/>
</dbReference>
<dbReference type="InterPro" id="IPR006179">
    <property type="entry name" value="5_nucleotidase/apyrase"/>
</dbReference>
<evidence type="ECO:0000259" key="3">
    <source>
        <dbReference type="Pfam" id="PF00149"/>
    </source>
</evidence>
<comment type="caution">
    <text evidence="5">The sequence shown here is derived from an EMBL/GenBank/DDBJ whole genome shotgun (WGS) entry which is preliminary data.</text>
</comment>
<dbReference type="SUPFAM" id="SSF55816">
    <property type="entry name" value="5'-nucleotidase (syn. UDP-sugar hydrolase), C-terminal domain"/>
    <property type="match status" value="1"/>
</dbReference>
<reference evidence="6" key="1">
    <citation type="submission" date="2016-02" db="EMBL/GenBank/DDBJ databases">
        <authorList>
            <person name="Schultz-Johansen M."/>
            <person name="Glaring M.A."/>
            <person name="Bech P.K."/>
            <person name="Stougaard P."/>
        </authorList>
    </citation>
    <scope>NUCLEOTIDE SEQUENCE [LARGE SCALE GENOMIC DNA]</scope>
    <source>
        <strain evidence="6">S66</strain>
    </source>
</reference>
<dbReference type="Gene3D" id="3.90.780.10">
    <property type="entry name" value="5'-Nucleotidase, C-terminal domain"/>
    <property type="match status" value="1"/>
</dbReference>
<dbReference type="GO" id="GO:0009166">
    <property type="term" value="P:nucleotide catabolic process"/>
    <property type="evidence" value="ECO:0007669"/>
    <property type="project" value="InterPro"/>
</dbReference>
<feature type="domain" description="5'-Nucleotidase C-terminal" evidence="4">
    <location>
        <begin position="324"/>
        <end position="394"/>
    </location>
</feature>
<dbReference type="InterPro" id="IPR004843">
    <property type="entry name" value="Calcineurin-like_PHP"/>
</dbReference>
<dbReference type="Proteomes" id="UP000070299">
    <property type="component" value="Unassembled WGS sequence"/>
</dbReference>
<evidence type="ECO:0000256" key="1">
    <source>
        <dbReference type="ARBA" id="ARBA00022729"/>
    </source>
</evidence>
<dbReference type="Gene3D" id="3.60.21.10">
    <property type="match status" value="1"/>
</dbReference>
<feature type="domain" description="Calcineurin-like phosphoesterase" evidence="3">
    <location>
        <begin position="39"/>
        <end position="238"/>
    </location>
</feature>
<dbReference type="SUPFAM" id="SSF56300">
    <property type="entry name" value="Metallo-dependent phosphatases"/>
    <property type="match status" value="1"/>
</dbReference>
<evidence type="ECO:0000256" key="2">
    <source>
        <dbReference type="SAM" id="SignalP"/>
    </source>
</evidence>
<evidence type="ECO:0000313" key="6">
    <source>
        <dbReference type="Proteomes" id="UP000070299"/>
    </source>
</evidence>
<dbReference type="PANTHER" id="PTHR11575">
    <property type="entry name" value="5'-NUCLEOTIDASE-RELATED"/>
    <property type="match status" value="1"/>
</dbReference>
<dbReference type="EMBL" id="LSNE01000006">
    <property type="protein sequence ID" value="KXI28415.1"/>
    <property type="molecule type" value="Genomic_DNA"/>
</dbReference>
<evidence type="ECO:0000259" key="4">
    <source>
        <dbReference type="Pfam" id="PF02872"/>
    </source>
</evidence>
<organism evidence="5 6">
    <name type="scientific">Paraglaciecola hydrolytica</name>
    <dbReference type="NCBI Taxonomy" id="1799789"/>
    <lineage>
        <taxon>Bacteria</taxon>
        <taxon>Pseudomonadati</taxon>
        <taxon>Pseudomonadota</taxon>
        <taxon>Gammaproteobacteria</taxon>
        <taxon>Alteromonadales</taxon>
        <taxon>Alteromonadaceae</taxon>
        <taxon>Paraglaciecola</taxon>
    </lineage>
</organism>
<feature type="chain" id="PRO_5007469450" evidence="2">
    <location>
        <begin position="19"/>
        <end position="460"/>
    </location>
</feature>
<accession>A0A135ZZJ9</accession>
<dbReference type="STRING" id="1799789.AX660_15035"/>
<keyword evidence="1 2" id="KW-0732">Signal</keyword>
<dbReference type="OrthoDB" id="9803927at2"/>
<sequence length="460" mass="50862">MQKFLNSMLLVFICFISACQPQTPAVVQVETSTSLLIFNMADMHSGYDAYPILLSNIDQRMAQQPKATSVFVINGDYFEAGSVVAQKSKGKLDMAFLAQLTHRGEVVFNIGNHDFDIIDMNDFIAQATALRVRVIGTFASSELSTALPTFTDIDFGDKTLRFIGVDTDHSRTFPAAMRDSLTIPVPQDWLTQHYAELAKNSDYNVVLSHAGLMADKAILTFLASQDTKPLYILGAHDHLNLQTTISNMPYLHTTFKGQRLVVVNLLTNATKPQLDIENLMTDFSQVGEPSFAAEIAVTRAEVLSADDLAIVGSVPKDMGLNEVVDWTLQTMRDKTGADAALFNHSSFGSGLHQGPLANYRFNQFMRFENKLMIATVDGMTLKAILAKANQHLQTDINLLSGDFVYANTIDVQDSQTYKIVTPDWVTLPDNQLNYLGTQLSFTEFEGTTVKTLLKEALNSN</sequence>
<dbReference type="PANTHER" id="PTHR11575:SF24">
    <property type="entry name" value="5'-NUCLEOTIDASE"/>
    <property type="match status" value="1"/>
</dbReference>
<dbReference type="RefSeq" id="WP_068377192.1">
    <property type="nucleotide sequence ID" value="NZ_LSNE01000006.1"/>
</dbReference>
<keyword evidence="6" id="KW-1185">Reference proteome</keyword>
<dbReference type="Pfam" id="PF00149">
    <property type="entry name" value="Metallophos"/>
    <property type="match status" value="1"/>
</dbReference>
<feature type="signal peptide" evidence="2">
    <location>
        <begin position="1"/>
        <end position="18"/>
    </location>
</feature>
<gene>
    <name evidence="5" type="ORF">AX660_15035</name>
</gene>
<dbReference type="InterPro" id="IPR029052">
    <property type="entry name" value="Metallo-depent_PP-like"/>
</dbReference>
<dbReference type="Pfam" id="PF02872">
    <property type="entry name" value="5_nucleotid_C"/>
    <property type="match status" value="1"/>
</dbReference>
<dbReference type="InterPro" id="IPR008334">
    <property type="entry name" value="5'-Nucleotdase_C"/>
</dbReference>
<proteinExistence type="predicted"/>